<dbReference type="SMART" id="SM00826">
    <property type="entry name" value="PKS_DH"/>
    <property type="match status" value="1"/>
</dbReference>
<keyword evidence="3" id="KW-0597">Phosphoprotein</keyword>
<evidence type="ECO:0000259" key="9">
    <source>
        <dbReference type="PROSITE" id="PS50075"/>
    </source>
</evidence>
<dbReference type="InterPro" id="IPR014043">
    <property type="entry name" value="Acyl_transferase_dom"/>
</dbReference>
<feature type="region of interest" description="N-terminal hotdog fold" evidence="8">
    <location>
        <begin position="1146"/>
        <end position="1287"/>
    </location>
</feature>
<dbReference type="Proteomes" id="UP001642540">
    <property type="component" value="Unassembled WGS sequence"/>
</dbReference>
<dbReference type="InterPro" id="IPR001227">
    <property type="entry name" value="Ac_transferase_dom_sf"/>
</dbReference>
<dbReference type="SUPFAM" id="SSF51735">
    <property type="entry name" value="NAD(P)-binding Rossmann-fold domains"/>
    <property type="match status" value="4"/>
</dbReference>
<comment type="similarity">
    <text evidence="1">Belongs to the zinc-containing alcohol dehydrogenase family. Quinone oxidoreductase subfamily.</text>
</comment>
<dbReference type="InterPro" id="IPR029044">
    <property type="entry name" value="Nucleotide-diphossugar_trans"/>
</dbReference>
<keyword evidence="13" id="KW-1185">Reference proteome</keyword>
<dbReference type="CDD" id="cd00833">
    <property type="entry name" value="PKS"/>
    <property type="match status" value="1"/>
</dbReference>
<keyword evidence="4" id="KW-0808">Transferase</keyword>
<dbReference type="InterPro" id="IPR029063">
    <property type="entry name" value="SAM-dependent_MTases_sf"/>
</dbReference>
<dbReference type="SUPFAM" id="SSF55048">
    <property type="entry name" value="Probable ACP-binding domain of malonyl-CoA ACP transacylase"/>
    <property type="match status" value="1"/>
</dbReference>
<dbReference type="InterPro" id="IPR013149">
    <property type="entry name" value="ADH-like_C"/>
</dbReference>
<dbReference type="Pfam" id="PF00109">
    <property type="entry name" value="ketoacyl-synt"/>
    <property type="match status" value="1"/>
</dbReference>
<dbReference type="Gene3D" id="3.90.180.10">
    <property type="entry name" value="Medium-chain alcohol dehydrogenases, catalytic domain"/>
    <property type="match status" value="1"/>
</dbReference>
<feature type="domain" description="Carrier" evidence="9">
    <location>
        <begin position="2714"/>
        <end position="2791"/>
    </location>
</feature>
<evidence type="ECO:0000256" key="4">
    <source>
        <dbReference type="ARBA" id="ARBA00022679"/>
    </source>
</evidence>
<protein>
    <recommendedName>
        <fullName evidence="14">Erythronolide synthase, modules 3 and 4</fullName>
    </recommendedName>
</protein>
<proteinExistence type="inferred from homology"/>
<dbReference type="Gene3D" id="3.40.47.10">
    <property type="match status" value="1"/>
</dbReference>
<dbReference type="EMBL" id="CAXLJM020000041">
    <property type="protein sequence ID" value="CAL8109687.1"/>
    <property type="molecule type" value="Genomic_DNA"/>
</dbReference>
<dbReference type="InterPro" id="IPR011032">
    <property type="entry name" value="GroES-like_sf"/>
</dbReference>
<dbReference type="Pfam" id="PF00550">
    <property type="entry name" value="PP-binding"/>
    <property type="match status" value="1"/>
</dbReference>
<dbReference type="InterPro" id="IPR013154">
    <property type="entry name" value="ADH-like_N"/>
</dbReference>
<reference evidence="12 13" key="1">
    <citation type="submission" date="2024-08" db="EMBL/GenBank/DDBJ databases">
        <authorList>
            <person name="Cucini C."/>
            <person name="Frati F."/>
        </authorList>
    </citation>
    <scope>NUCLEOTIDE SEQUENCE [LARGE SCALE GENOMIC DNA]</scope>
</reference>
<dbReference type="InterPro" id="IPR020807">
    <property type="entry name" value="PKS_DH"/>
</dbReference>
<organism evidence="12 13">
    <name type="scientific">Orchesella dallaii</name>
    <dbReference type="NCBI Taxonomy" id="48710"/>
    <lineage>
        <taxon>Eukaryota</taxon>
        <taxon>Metazoa</taxon>
        <taxon>Ecdysozoa</taxon>
        <taxon>Arthropoda</taxon>
        <taxon>Hexapoda</taxon>
        <taxon>Collembola</taxon>
        <taxon>Entomobryomorpha</taxon>
        <taxon>Entomobryoidea</taxon>
        <taxon>Orchesellidae</taxon>
        <taxon>Orchesellinae</taxon>
        <taxon>Orchesella</taxon>
    </lineage>
</organism>
<dbReference type="Gene3D" id="3.40.50.150">
    <property type="entry name" value="Vaccinia Virus protein VP39"/>
    <property type="match status" value="1"/>
</dbReference>
<gene>
    <name evidence="12" type="ORF">ODALV1_LOCUS13594</name>
</gene>
<evidence type="ECO:0000256" key="6">
    <source>
        <dbReference type="ARBA" id="ARBA00023268"/>
    </source>
</evidence>
<evidence type="ECO:0000256" key="8">
    <source>
        <dbReference type="PROSITE-ProRule" id="PRU01363"/>
    </source>
</evidence>
<dbReference type="Pfam" id="PF14765">
    <property type="entry name" value="PS-DH"/>
    <property type="match status" value="1"/>
</dbReference>
<dbReference type="CDD" id="cd05195">
    <property type="entry name" value="enoyl_red"/>
    <property type="match status" value="1"/>
</dbReference>
<dbReference type="InterPro" id="IPR042104">
    <property type="entry name" value="PKS_dehydratase_sf"/>
</dbReference>
<dbReference type="InterPro" id="IPR049551">
    <property type="entry name" value="PKS_DH_C"/>
</dbReference>
<dbReference type="Gene3D" id="1.10.1200.10">
    <property type="entry name" value="ACP-like"/>
    <property type="match status" value="1"/>
</dbReference>
<feature type="domain" description="Ketosynthase family 3 (KS3)" evidence="10">
    <location>
        <begin position="269"/>
        <end position="688"/>
    </location>
</feature>
<dbReference type="PROSITE" id="PS50075">
    <property type="entry name" value="CARRIER"/>
    <property type="match status" value="1"/>
</dbReference>
<dbReference type="Pfam" id="PF02801">
    <property type="entry name" value="Ketoacyl-synt_C"/>
    <property type="match status" value="1"/>
</dbReference>
<keyword evidence="2" id="KW-0596">Phosphopantetheine</keyword>
<dbReference type="InterPro" id="IPR049552">
    <property type="entry name" value="PKS_DH_N"/>
</dbReference>
<evidence type="ECO:0000313" key="12">
    <source>
        <dbReference type="EMBL" id="CAL8109687.1"/>
    </source>
</evidence>
<comment type="caution">
    <text evidence="12">The sequence shown here is derived from an EMBL/GenBank/DDBJ whole genome shotgun (WGS) entry which is preliminary data.</text>
</comment>
<keyword evidence="6" id="KW-0511">Multifunctional enzyme</keyword>
<dbReference type="Pfam" id="PF00698">
    <property type="entry name" value="Acyl_transf_1"/>
    <property type="match status" value="1"/>
</dbReference>
<dbReference type="SUPFAM" id="SSF53448">
    <property type="entry name" value="Nucleotide-diphospho-sugar transferases"/>
    <property type="match status" value="1"/>
</dbReference>
<accession>A0ABP1QPD3</accession>
<dbReference type="InterPro" id="IPR002364">
    <property type="entry name" value="Quin_OxRdtase/zeta-crystal_CS"/>
</dbReference>
<feature type="region of interest" description="C-terminal hotdog fold" evidence="8">
    <location>
        <begin position="1305"/>
        <end position="1467"/>
    </location>
</feature>
<dbReference type="InterPro" id="IPR049900">
    <property type="entry name" value="PKS_mFAS_DH"/>
</dbReference>
<dbReference type="SUPFAM" id="SSF53335">
    <property type="entry name" value="S-adenosyl-L-methionine-dependent methyltransferases"/>
    <property type="match status" value="1"/>
</dbReference>
<dbReference type="PROSITE" id="PS01162">
    <property type="entry name" value="QOR_ZETA_CRYSTAL"/>
    <property type="match status" value="1"/>
</dbReference>
<dbReference type="PROSITE" id="PS52004">
    <property type="entry name" value="KS3_2"/>
    <property type="match status" value="1"/>
</dbReference>
<dbReference type="InterPro" id="IPR014031">
    <property type="entry name" value="Ketoacyl_synth_C"/>
</dbReference>
<dbReference type="Pfam" id="PF08659">
    <property type="entry name" value="KR"/>
    <property type="match status" value="1"/>
</dbReference>
<dbReference type="Gene3D" id="3.10.129.110">
    <property type="entry name" value="Polyketide synthase dehydratase"/>
    <property type="match status" value="1"/>
</dbReference>
<sequence length="3225" mass="362105">MAQVSFGEAWLTSCADDDSVISALVFGESLRRTKTSRRIGVIVSDNVSKDKRVVLRKVFDALFLMDESLVPVGHLGENERAKIYAFSLQLFQKCIFVEPNTLVLENADQLFEGEKAFKALKTDGDDSIDMSLFMFTPSLDLCEYLGKTANQNGRTISEKFLRQWIEKTHGTNKMAYLPGNNVLKFSVKNGSLLKNRTHAPIIQFVDVHKQCDFEGQLSSLALLELGLSEKVLIDTWLEMFHKNVAGALKDPKSAPTKSGFDRNGEIFETEPIAIVGMSCRYPGANNIEEFWELLFQGEEGIREPPAFRWTKEHSIHVSQQERKTNAGFLSTSIDEFDAKFFGVSPKEVTFLDPQTRILHEVFWESLENAGINPLSLYGTHTGIFTGSWMNDYKDIVSGSTEKDFFRTYMGNSIGAAAARLSFLLGLTGPSIATESGCSSAIVAVDLAVKSLRNGESNLALAGGVNLLLHPFTSNIMDYVIAPNGRCKTFDAKADGFGRAEGCGVLVLKRLSDALRDRDNIWAMIRGSAVSQEGLSRSLGTPTVHCEALAMTLALKDAGVRPEQVSFVETHGTGTSVGDPMEILAIGKAYNSPSRTSPLIIGSVKTNVGHTESCSGITGIMKTILSMKHELIPKHRNLETLNPEIKLDAIPALIPFEHVTWPKVKDCPRIAGVSSFGITGTDGHVIVQEPPSYELPKFCLGLERPLHIMKISAKSGEALEDLLKSYEQMFIDHEKDTESFANASYTANVGRAIFNHRSFIVANNYEEAKKAIQSDQCLRGDVKEEPGKICFLFTGQGSQYLGMAKQLYESSPVFRVCFDACDRTLRENYKLSIRQVLWESDPNSKELSRTIYSQTSIFCVEYCLLKLWESWGITPDYVLGHSLGEFAAAVAAGILEFKDALKLVAERSRLIDNLPRGSMLVIKGGQPEIEKHLKASQLHLDFAAVNAPDQTVVAGDTEVIMKFSEFCKNQGLKTLVLEATHAFHSHHMDPMLEQYRKVAETIKYKDAKCQYVSGMDGRIIEPQEINATYWVRHTRQNVSFVEACAALKKVDCRYFLEVGPQPVLSSFVLMNNEDQQLNCFPSLRRGTKDWETILNTLGKLFLHGYTVNWQGFDDPYTRNKVVSLPFHPFHRKSYWVEANAPNAILIHPLLGHCLNNASPLNIFQNDLNVKSVPYMKDHCIGNRIVFPGAAYAEMCISAGYVVASGLTDTLDVLRRPVRIKNFKIDAPLELKEGKSCRLQTIVDLPDEMKEDGHNGFRVKIFHQNTSEESSGKWVLHASTTFSPVSSNADTYKHWNPDRIKELVRTSDVFSADPFYKQVDDVGLSFGPLFRSIGSYWCDKIADGIDEVVAEVKLPEDFQKYLLHPVMIDAMIQATILTKFRYETSKLKVPINIEHFTLFTSDVTTKSDRNNAFLINAWSDNEKSYAYISTSDYVPVAFMEGIELVDTNVKTIESVLEQQTSSLPDLWEEIWKPIPGPENNRITQIKVEKVFTDPAVKTTLESLTAISTSDEEMVVQIDKLLYLYILNALYSLEWSPAIKDTINIVEFCKKLQILPQHQQQIRFFFTVFQEEGLAKHCSASDTWEIVSVPPPQNQIKEEIEAVYKNLKSVEGRELVDIYPHIANSLPQILKGSESALAMLFPIEESKEKYSANFFYQNHPIRPYIASKSIAVLQDLFKKLWALNTNQGTLRILEIGAGTGSMSIKALAMLKETWGENFEYYFTDVSSSFFIKAEKKLDEHKNRVKFNVFNIEESPLAQGIPLNYFDCVLGTDVIHATRNLQETLGHLRQIMKHGASLFFTETLKNCRDCTYVFGLLEGYWRFEDFDIRPHHCCIGEQSWKDVLENFGFTSIHTSSSCMGRFFFVLGEAADEPSVKFVRPRPIESQPKWVIFSPGENKLITKVAETLVACGNKVLIVNRSTDLDSDASRYHPRITVEKIQKDTEDPSEMESVLKGEMVEGIIYGWGLDIDEQDQKCIALPFLHIAKFLLRQTKPPRLYVVTQGVHPVAESLTYNPSAATLFGMLKSLKNENSELSARYVDLDLETGVEEKHEQIIYELAMKDSRESYRVQVAYRNGLRYEPKFVRAKVSTSADELQLPTCTDRYHLILPKSCAINDLEFDTLGYIPLAEGEIEVKIKAYALNFKDILTILKPTPEFQKLNTVGLDFSGVVTKVGPGVQETEVKVGDRVFGCNFKDGALPSHLITNARGVLQIPDHITFCEAATLPAVFSTSYYCLLTIAKMKAGETVLIHTGSGGVGVSAIQLAKHVGANIITTAGSARKRAYLRSLGLKHVFHSRNTSYEKEIMKVTNGKGVDIVLNSITGPGFKEASLNACAKNARFVEMSKLSIWKPEEVKAQRPDVDYTIVDLTYLDHEVWVELLSNMRKFLMSGALEPIPYVKFDALNIRQALQYFQKAKHIGKVICTMPDFKKVDGVVKVDAPMFNNESTYLITGGLGGIGFEVAKWMLEKGASDIVLTGRNPPKRIVAEKIQELNKKGYNIMTKYADVGDRKQCEALIMDITQNCKTLRGVFHAAGVLRDNMYVNQNWDSFDATYNAKVVGSWNLHNLTNELPLEQFILFSSLTALMGTIGQGNHSSANTFEDAFAHYRHSMGLPATTINWGQFAEVGVAKEICLSGVLPVSVKRMLNSLEAILKAQRLQTAVCDFESFHAWSLICPLFKHYVDERLWKKFGTTSQEAQGFKSEQFWQEMDQSEDRNDKIQVLTVYLKRILRSALRLDADEPINDHANIQDLGVDSLMTIELKNSIQTLLGPQVTVTASLLKTCNTVYELACTIVDKISGGDDELNAQTLSPEELTNLLTSDCQLPEHIKPPTSEPCLKASQFKTLFVTGTSGQLGPYILRELTQNYKNVQRIICLIRPKTNVSAEERLRKQLESMNLSYAVDMTRIECIEGDVAKPLFGLETEEYEQLCDTVDAIIHCAVKGNHVEVYRKYENGISDIRSANVGGTLHVLEFASTKRTKQVYFASAYSSIFGTNDCNTLSDNWPEMSEIDTIVKYRIPGYQTSKYVVEILMKEANRRGIPCKVFRFPWITGDSRTGQMSYINNHYILRFLSYLKVKALPSVAVPAIVLNVDVCADLSLKLFMNDETPFEIYNVGHPDPQLEQEFVSVAKDSFGVELDIIEYKDFAEKLQLETPLDSLKELYTDVERVMSILTSDAIQSVKGWLHSPVGFFRNEKVNRYIPNFAQDIPSSMEIIRKDLQFAKSKGFFQQLGI</sequence>
<dbReference type="InterPro" id="IPR013120">
    <property type="entry name" value="FAR_NAD-bd"/>
</dbReference>
<dbReference type="InterPro" id="IPR036736">
    <property type="entry name" value="ACP-like_sf"/>
</dbReference>
<dbReference type="SMART" id="SM00827">
    <property type="entry name" value="PKS_AT"/>
    <property type="match status" value="1"/>
</dbReference>
<evidence type="ECO:0000256" key="1">
    <source>
        <dbReference type="ARBA" id="ARBA00010371"/>
    </source>
</evidence>
<dbReference type="Pfam" id="PF08240">
    <property type="entry name" value="ADH_N"/>
    <property type="match status" value="1"/>
</dbReference>
<dbReference type="PROSITE" id="PS00606">
    <property type="entry name" value="KS3_1"/>
    <property type="match status" value="1"/>
</dbReference>
<dbReference type="SMART" id="SM00823">
    <property type="entry name" value="PKS_PP"/>
    <property type="match status" value="1"/>
</dbReference>
<dbReference type="InterPro" id="IPR016036">
    <property type="entry name" value="Malonyl_transacylase_ACP-bd"/>
</dbReference>
<evidence type="ECO:0000259" key="11">
    <source>
        <dbReference type="PROSITE" id="PS52019"/>
    </source>
</evidence>
<evidence type="ECO:0000256" key="3">
    <source>
        <dbReference type="ARBA" id="ARBA00022553"/>
    </source>
</evidence>
<keyword evidence="7" id="KW-0012">Acyltransferase</keyword>
<dbReference type="PANTHER" id="PTHR45681:SF6">
    <property type="entry name" value="POLYKETIDE SYNTHASE 37"/>
    <property type="match status" value="1"/>
</dbReference>
<feature type="domain" description="PKS/mFAS DH" evidence="11">
    <location>
        <begin position="1146"/>
        <end position="1467"/>
    </location>
</feature>
<dbReference type="InterPro" id="IPR020841">
    <property type="entry name" value="PKS_Beta-ketoAc_synthase_dom"/>
</dbReference>
<evidence type="ECO:0000256" key="7">
    <source>
        <dbReference type="ARBA" id="ARBA00023315"/>
    </source>
</evidence>
<evidence type="ECO:0000313" key="13">
    <source>
        <dbReference type="Proteomes" id="UP001642540"/>
    </source>
</evidence>
<dbReference type="InterPro" id="IPR016035">
    <property type="entry name" value="Acyl_Trfase/lysoPLipase"/>
</dbReference>
<dbReference type="InterPro" id="IPR020806">
    <property type="entry name" value="PKS_PP-bd"/>
</dbReference>
<feature type="active site" description="Proton donor; for dehydratase activity" evidence="8">
    <location>
        <position position="1367"/>
    </location>
</feature>
<dbReference type="Pfam" id="PF07993">
    <property type="entry name" value="NAD_binding_4"/>
    <property type="match status" value="1"/>
</dbReference>
<dbReference type="InterPro" id="IPR016039">
    <property type="entry name" value="Thiolase-like"/>
</dbReference>
<dbReference type="Gene3D" id="3.90.550.10">
    <property type="entry name" value="Spore Coat Polysaccharide Biosynthesis Protein SpsA, Chain A"/>
    <property type="match status" value="1"/>
</dbReference>
<dbReference type="Gene3D" id="3.40.366.10">
    <property type="entry name" value="Malonyl-Coenzyme A Acyl Carrier Protein, domain 2"/>
    <property type="match status" value="1"/>
</dbReference>
<dbReference type="PANTHER" id="PTHR45681">
    <property type="entry name" value="POLYKETIDE SYNTHASE 44-RELATED"/>
    <property type="match status" value="1"/>
</dbReference>
<dbReference type="InterPro" id="IPR050444">
    <property type="entry name" value="Polyketide_Synthase"/>
</dbReference>
<dbReference type="InterPro" id="IPR013217">
    <property type="entry name" value="Methyltransf_12"/>
</dbReference>
<keyword evidence="5" id="KW-0521">NADP</keyword>
<dbReference type="InterPro" id="IPR013968">
    <property type="entry name" value="PKS_KR"/>
</dbReference>
<dbReference type="Pfam" id="PF22621">
    <property type="entry name" value="CurL-like_PKS_C"/>
    <property type="match status" value="1"/>
</dbReference>
<dbReference type="InterPro" id="IPR057326">
    <property type="entry name" value="KR_dom"/>
</dbReference>
<dbReference type="SUPFAM" id="SSF52151">
    <property type="entry name" value="FabD/lysophospholipase-like"/>
    <property type="match status" value="1"/>
</dbReference>
<evidence type="ECO:0008006" key="14">
    <source>
        <dbReference type="Google" id="ProtNLM"/>
    </source>
</evidence>
<dbReference type="CDD" id="cd02440">
    <property type="entry name" value="AdoMet_MTases"/>
    <property type="match status" value="1"/>
</dbReference>
<dbReference type="PROSITE" id="PS52019">
    <property type="entry name" value="PKS_MFAS_DH"/>
    <property type="match status" value="1"/>
</dbReference>
<dbReference type="InterPro" id="IPR014030">
    <property type="entry name" value="Ketoacyl_synth_N"/>
</dbReference>
<evidence type="ECO:0000256" key="2">
    <source>
        <dbReference type="ARBA" id="ARBA00022450"/>
    </source>
</evidence>
<dbReference type="Pfam" id="PF21089">
    <property type="entry name" value="PKS_DH_N"/>
    <property type="match status" value="1"/>
</dbReference>
<dbReference type="SMART" id="SM00829">
    <property type="entry name" value="PKS_ER"/>
    <property type="match status" value="1"/>
</dbReference>
<dbReference type="InterPro" id="IPR018201">
    <property type="entry name" value="Ketoacyl_synth_AS"/>
</dbReference>
<dbReference type="Pfam" id="PF08242">
    <property type="entry name" value="Methyltransf_12"/>
    <property type="match status" value="1"/>
</dbReference>
<dbReference type="InterPro" id="IPR009081">
    <property type="entry name" value="PP-bd_ACP"/>
</dbReference>
<evidence type="ECO:0000259" key="10">
    <source>
        <dbReference type="PROSITE" id="PS52004"/>
    </source>
</evidence>
<dbReference type="InterPro" id="IPR020843">
    <property type="entry name" value="ER"/>
</dbReference>
<evidence type="ECO:0000256" key="5">
    <source>
        <dbReference type="ARBA" id="ARBA00022857"/>
    </source>
</evidence>
<dbReference type="Gene3D" id="3.30.70.3290">
    <property type="match status" value="1"/>
</dbReference>
<dbReference type="Gene3D" id="3.40.50.720">
    <property type="entry name" value="NAD(P)-binding Rossmann-like Domain"/>
    <property type="match status" value="4"/>
</dbReference>
<name>A0ABP1QPD3_9HEXA</name>
<feature type="active site" description="Proton acceptor; for dehydratase activity" evidence="8">
    <location>
        <position position="1177"/>
    </location>
</feature>
<dbReference type="SMART" id="SM00825">
    <property type="entry name" value="PKS_KS"/>
    <property type="match status" value="1"/>
</dbReference>
<dbReference type="Pfam" id="PF00107">
    <property type="entry name" value="ADH_zinc_N"/>
    <property type="match status" value="1"/>
</dbReference>
<dbReference type="SUPFAM" id="SSF50129">
    <property type="entry name" value="GroES-like"/>
    <property type="match status" value="1"/>
</dbReference>
<dbReference type="SUPFAM" id="SSF47336">
    <property type="entry name" value="ACP-like"/>
    <property type="match status" value="1"/>
</dbReference>
<dbReference type="SMART" id="SM00822">
    <property type="entry name" value="PKS_KR"/>
    <property type="match status" value="1"/>
</dbReference>
<dbReference type="InterPro" id="IPR036291">
    <property type="entry name" value="NAD(P)-bd_dom_sf"/>
</dbReference>
<dbReference type="SUPFAM" id="SSF53901">
    <property type="entry name" value="Thiolase-like"/>
    <property type="match status" value="1"/>
</dbReference>